<reference evidence="1" key="1">
    <citation type="submission" date="2021-05" db="EMBL/GenBank/DDBJ databases">
        <authorList>
            <person name="Alioto T."/>
            <person name="Alioto T."/>
            <person name="Gomez Garrido J."/>
        </authorList>
    </citation>
    <scope>NUCLEOTIDE SEQUENCE</scope>
</reference>
<sequence length="102" mass="11666">MLGARVCVGTWKWRHWGSSMTSVPYTKKKPLFSCDPAQDRGRKKQKRTFLGPTGLHPCTLLCSTALKFKAFQICLGVGTSPTSLIWELIVLWGRNLFFWSRF</sequence>
<proteinExistence type="predicted"/>
<protein>
    <submittedName>
        <fullName evidence="1">Uncharacterized protein</fullName>
    </submittedName>
</protein>
<dbReference type="AlphaFoldDB" id="A0A8D9E923"/>
<name>A0A8D9E923_9HEMI</name>
<evidence type="ECO:0000313" key="1">
    <source>
        <dbReference type="EMBL" id="CAG6743864.1"/>
    </source>
</evidence>
<organism evidence="1">
    <name type="scientific">Cacopsylla melanoneura</name>
    <dbReference type="NCBI Taxonomy" id="428564"/>
    <lineage>
        <taxon>Eukaryota</taxon>
        <taxon>Metazoa</taxon>
        <taxon>Ecdysozoa</taxon>
        <taxon>Arthropoda</taxon>
        <taxon>Hexapoda</taxon>
        <taxon>Insecta</taxon>
        <taxon>Pterygota</taxon>
        <taxon>Neoptera</taxon>
        <taxon>Paraneoptera</taxon>
        <taxon>Hemiptera</taxon>
        <taxon>Sternorrhyncha</taxon>
        <taxon>Psylloidea</taxon>
        <taxon>Psyllidae</taxon>
        <taxon>Psyllinae</taxon>
        <taxon>Cacopsylla</taxon>
    </lineage>
</organism>
<accession>A0A8D9E923</accession>
<dbReference type="EMBL" id="HBUF01455030">
    <property type="protein sequence ID" value="CAG6743864.1"/>
    <property type="molecule type" value="Transcribed_RNA"/>
</dbReference>